<dbReference type="EMBL" id="LLXI01000642">
    <property type="protein sequence ID" value="PKY48426.1"/>
    <property type="molecule type" value="Genomic_DNA"/>
</dbReference>
<evidence type="ECO:0000313" key="8">
    <source>
        <dbReference type="EMBL" id="PKY48426.1"/>
    </source>
</evidence>
<feature type="transmembrane region" description="Helical" evidence="6">
    <location>
        <begin position="187"/>
        <end position="208"/>
    </location>
</feature>
<protein>
    <submittedName>
        <fullName evidence="8">MFS general substrate transporter</fullName>
    </submittedName>
</protein>
<comment type="caution">
    <text evidence="8">The sequence shown here is derived from an EMBL/GenBank/DDBJ whole genome shotgun (WGS) entry which is preliminary data.</text>
</comment>
<proteinExistence type="predicted"/>
<evidence type="ECO:0000259" key="7">
    <source>
        <dbReference type="PROSITE" id="PS50850"/>
    </source>
</evidence>
<keyword evidence="2 6" id="KW-0812">Transmembrane</keyword>
<dbReference type="Proteomes" id="UP000234323">
    <property type="component" value="Unassembled WGS sequence"/>
</dbReference>
<name>A0A2I1GP64_9GLOM</name>
<evidence type="ECO:0000256" key="6">
    <source>
        <dbReference type="SAM" id="Phobius"/>
    </source>
</evidence>
<dbReference type="PANTHER" id="PTHR23502">
    <property type="entry name" value="MAJOR FACILITATOR SUPERFAMILY"/>
    <property type="match status" value="1"/>
</dbReference>
<dbReference type="VEuPathDB" id="FungiDB:FUN_018681"/>
<evidence type="ECO:0000313" key="9">
    <source>
        <dbReference type="Proteomes" id="UP000234323"/>
    </source>
</evidence>
<dbReference type="InterPro" id="IPR020846">
    <property type="entry name" value="MFS_dom"/>
</dbReference>
<dbReference type="PROSITE" id="PS50850">
    <property type="entry name" value="MFS"/>
    <property type="match status" value="1"/>
</dbReference>
<feature type="transmembrane region" description="Helical" evidence="6">
    <location>
        <begin position="158"/>
        <end position="181"/>
    </location>
</feature>
<feature type="domain" description="Major facilitator superfamily (MFS) profile" evidence="7">
    <location>
        <begin position="91"/>
        <end position="358"/>
    </location>
</feature>
<dbReference type="GO" id="GO:0022857">
    <property type="term" value="F:transmembrane transporter activity"/>
    <property type="evidence" value="ECO:0007669"/>
    <property type="project" value="InterPro"/>
</dbReference>
<dbReference type="GO" id="GO:0005886">
    <property type="term" value="C:plasma membrane"/>
    <property type="evidence" value="ECO:0007669"/>
    <property type="project" value="TreeGrafter"/>
</dbReference>
<evidence type="ECO:0000256" key="3">
    <source>
        <dbReference type="ARBA" id="ARBA00022989"/>
    </source>
</evidence>
<reference evidence="8 9" key="1">
    <citation type="submission" date="2015-10" db="EMBL/GenBank/DDBJ databases">
        <title>Genome analyses suggest a sexual origin of heterokaryosis in a supposedly ancient asexual fungus.</title>
        <authorList>
            <person name="Ropars J."/>
            <person name="Sedzielewska K."/>
            <person name="Noel J."/>
            <person name="Charron P."/>
            <person name="Farinelli L."/>
            <person name="Marton T."/>
            <person name="Kruger M."/>
            <person name="Pelin A."/>
            <person name="Brachmann A."/>
            <person name="Corradi N."/>
        </authorList>
    </citation>
    <scope>NUCLEOTIDE SEQUENCE [LARGE SCALE GENOMIC DNA]</scope>
    <source>
        <strain evidence="8 9">A4</strain>
    </source>
</reference>
<comment type="subcellular location">
    <subcellularLocation>
        <location evidence="1">Membrane</location>
        <topology evidence="1">Multi-pass membrane protein</topology>
    </subcellularLocation>
</comment>
<dbReference type="SUPFAM" id="SSF103473">
    <property type="entry name" value="MFS general substrate transporter"/>
    <property type="match status" value="1"/>
</dbReference>
<sequence>MDNSIYINAKNNQSDTTIASQNDTKQNQSQKRKEIEDILNLNNTQEKSIRSENDDKPSISIHINTQDFDKRSATTTIVDNKNSNYWSKYLILTLISVGSMLMPISCTITYSAAEEIRAEFDVNDMINGLPFACFLISFGIFPLIWASYSDKHQTRKQVYVAGLVILIIASIICAISKNIWVYIVMRALQACGVAVVICIGGGIICDIFSDHERGQAYGIFSFGRETGGLIGPVIGGLITSSLGWRFNFWFITILSGIFMLLTIFFLPETFPQPLSKFLPNITFSSTVDAYPEKSASAIAVSDCLCYIISGIIIVFVSSEKDTLNHLTLFSSMAGVSALSGLILIIVEIKGESWRNRYN</sequence>
<feature type="transmembrane region" description="Helical" evidence="6">
    <location>
        <begin position="328"/>
        <end position="348"/>
    </location>
</feature>
<organism evidence="8 9">
    <name type="scientific">Rhizophagus irregularis</name>
    <dbReference type="NCBI Taxonomy" id="588596"/>
    <lineage>
        <taxon>Eukaryota</taxon>
        <taxon>Fungi</taxon>
        <taxon>Fungi incertae sedis</taxon>
        <taxon>Mucoromycota</taxon>
        <taxon>Glomeromycotina</taxon>
        <taxon>Glomeromycetes</taxon>
        <taxon>Glomerales</taxon>
        <taxon>Glomeraceae</taxon>
        <taxon>Rhizophagus</taxon>
    </lineage>
</organism>
<dbReference type="Pfam" id="PF07690">
    <property type="entry name" value="MFS_1"/>
    <property type="match status" value="1"/>
</dbReference>
<dbReference type="InterPro" id="IPR036259">
    <property type="entry name" value="MFS_trans_sf"/>
</dbReference>
<dbReference type="InterPro" id="IPR011701">
    <property type="entry name" value="MFS"/>
</dbReference>
<dbReference type="Gene3D" id="1.20.1720.10">
    <property type="entry name" value="Multidrug resistance protein D"/>
    <property type="match status" value="1"/>
</dbReference>
<keyword evidence="9" id="KW-1185">Reference proteome</keyword>
<keyword evidence="3 6" id="KW-1133">Transmembrane helix</keyword>
<evidence type="ECO:0000256" key="4">
    <source>
        <dbReference type="ARBA" id="ARBA00023136"/>
    </source>
</evidence>
<dbReference type="PANTHER" id="PTHR23502:SF5">
    <property type="entry name" value="QUINIDINE RESISTANCE PROTEIN 3"/>
    <property type="match status" value="1"/>
</dbReference>
<dbReference type="VEuPathDB" id="FungiDB:RhiirFUN_015112"/>
<feature type="transmembrane region" description="Helical" evidence="6">
    <location>
        <begin position="89"/>
        <end position="113"/>
    </location>
</feature>
<dbReference type="AlphaFoldDB" id="A0A2I1GP64"/>
<gene>
    <name evidence="8" type="ORF">RhiirA4_422157</name>
</gene>
<feature type="transmembrane region" description="Helical" evidence="6">
    <location>
        <begin position="246"/>
        <end position="266"/>
    </location>
</feature>
<accession>A0A2I1GP64</accession>
<feature type="transmembrane region" description="Helical" evidence="6">
    <location>
        <begin position="295"/>
        <end position="316"/>
    </location>
</feature>
<evidence type="ECO:0000256" key="5">
    <source>
        <dbReference type="SAM" id="MobiDB-lite"/>
    </source>
</evidence>
<feature type="transmembrane region" description="Helical" evidence="6">
    <location>
        <begin position="125"/>
        <end position="146"/>
    </location>
</feature>
<feature type="compositionally biased region" description="Polar residues" evidence="5">
    <location>
        <begin position="10"/>
        <end position="29"/>
    </location>
</feature>
<evidence type="ECO:0000256" key="2">
    <source>
        <dbReference type="ARBA" id="ARBA00022692"/>
    </source>
</evidence>
<evidence type="ECO:0000256" key="1">
    <source>
        <dbReference type="ARBA" id="ARBA00004141"/>
    </source>
</evidence>
<feature type="region of interest" description="Disordered" evidence="5">
    <location>
        <begin position="10"/>
        <end position="30"/>
    </location>
</feature>
<dbReference type="VEuPathDB" id="FungiDB:RhiirA1_522051"/>
<keyword evidence="4 6" id="KW-0472">Membrane</keyword>